<accession>A0AAF3FRV4</accession>
<dbReference type="Pfam" id="PF01764">
    <property type="entry name" value="Lipase_3"/>
    <property type="match status" value="1"/>
</dbReference>
<feature type="transmembrane region" description="Helical" evidence="1">
    <location>
        <begin position="515"/>
        <end position="536"/>
    </location>
</feature>
<feature type="transmembrane region" description="Helical" evidence="1">
    <location>
        <begin position="418"/>
        <end position="443"/>
    </location>
</feature>
<dbReference type="WBParaSite" id="MBELARI_LOCUS9891">
    <property type="protein sequence ID" value="MBELARI_LOCUS9891"/>
    <property type="gene ID" value="MBELARI_LOCUS9891"/>
</dbReference>
<dbReference type="GO" id="GO:0006629">
    <property type="term" value="P:lipid metabolic process"/>
    <property type="evidence" value="ECO:0007669"/>
    <property type="project" value="InterPro"/>
</dbReference>
<dbReference type="PANTHER" id="PTHR45908">
    <property type="entry name" value="PROTEIN CBG11750-RELATED"/>
    <property type="match status" value="1"/>
</dbReference>
<feature type="transmembrane region" description="Helical" evidence="1">
    <location>
        <begin position="465"/>
        <end position="487"/>
    </location>
</feature>
<dbReference type="Proteomes" id="UP000887575">
    <property type="component" value="Unassembled WGS sequence"/>
</dbReference>
<keyword evidence="1" id="KW-0812">Transmembrane</keyword>
<feature type="transmembrane region" description="Helical" evidence="1">
    <location>
        <begin position="382"/>
        <end position="406"/>
    </location>
</feature>
<name>A0AAF3FRV4_9BILA</name>
<keyword evidence="2" id="KW-0732">Signal</keyword>
<dbReference type="PANTHER" id="PTHR45908:SF21">
    <property type="entry name" value="FUNGAL LIPASE-LIKE DOMAIN-CONTAINING PROTEIN"/>
    <property type="match status" value="1"/>
</dbReference>
<dbReference type="InterPro" id="IPR019422">
    <property type="entry name" value="7TM_GPCR_serpentine_rcpt_Srh"/>
</dbReference>
<protein>
    <recommendedName>
        <fullName evidence="3">Fungal lipase-type domain-containing protein</fullName>
    </recommendedName>
</protein>
<dbReference type="InterPro" id="IPR029058">
    <property type="entry name" value="AB_hydrolase_fold"/>
</dbReference>
<feature type="signal peptide" evidence="2">
    <location>
        <begin position="1"/>
        <end position="27"/>
    </location>
</feature>
<reference evidence="5" key="1">
    <citation type="submission" date="2024-02" db="UniProtKB">
        <authorList>
            <consortium name="WormBaseParasite"/>
        </authorList>
    </citation>
    <scope>IDENTIFICATION</scope>
</reference>
<organism evidence="4 5">
    <name type="scientific">Mesorhabditis belari</name>
    <dbReference type="NCBI Taxonomy" id="2138241"/>
    <lineage>
        <taxon>Eukaryota</taxon>
        <taxon>Metazoa</taxon>
        <taxon>Ecdysozoa</taxon>
        <taxon>Nematoda</taxon>
        <taxon>Chromadorea</taxon>
        <taxon>Rhabditida</taxon>
        <taxon>Rhabditina</taxon>
        <taxon>Rhabditomorpha</taxon>
        <taxon>Rhabditoidea</taxon>
        <taxon>Rhabditidae</taxon>
        <taxon>Mesorhabditinae</taxon>
        <taxon>Mesorhabditis</taxon>
    </lineage>
</organism>
<evidence type="ECO:0000313" key="5">
    <source>
        <dbReference type="WBParaSite" id="MBELARI_LOCUS9891"/>
    </source>
</evidence>
<feature type="transmembrane region" description="Helical" evidence="1">
    <location>
        <begin position="306"/>
        <end position="322"/>
    </location>
</feature>
<feature type="transmembrane region" description="Helical" evidence="1">
    <location>
        <begin position="548"/>
        <end position="570"/>
    </location>
</feature>
<evidence type="ECO:0000256" key="1">
    <source>
        <dbReference type="SAM" id="Phobius"/>
    </source>
</evidence>
<evidence type="ECO:0000313" key="4">
    <source>
        <dbReference type="Proteomes" id="UP000887575"/>
    </source>
</evidence>
<dbReference type="Pfam" id="PF10318">
    <property type="entry name" value="7TM_GPCR_Srh"/>
    <property type="match status" value="1"/>
</dbReference>
<feature type="domain" description="Fungal lipase-type" evidence="3">
    <location>
        <begin position="132"/>
        <end position="231"/>
    </location>
</feature>
<dbReference type="SUPFAM" id="SSF53474">
    <property type="entry name" value="alpha/beta-Hydrolases"/>
    <property type="match status" value="1"/>
</dbReference>
<evidence type="ECO:0000256" key="2">
    <source>
        <dbReference type="SAM" id="SignalP"/>
    </source>
</evidence>
<dbReference type="Gene3D" id="3.40.50.1820">
    <property type="entry name" value="alpha/beta hydrolase"/>
    <property type="match status" value="1"/>
</dbReference>
<feature type="chain" id="PRO_5042196452" description="Fungal lipase-type domain-containing protein" evidence="2">
    <location>
        <begin position="28"/>
        <end position="597"/>
    </location>
</feature>
<keyword evidence="4" id="KW-1185">Reference proteome</keyword>
<keyword evidence="1" id="KW-0472">Membrane</keyword>
<dbReference type="InterPro" id="IPR002921">
    <property type="entry name" value="Fungal_lipase-type"/>
</dbReference>
<dbReference type="AlphaFoldDB" id="A0AAF3FRV4"/>
<keyword evidence="1" id="KW-1133">Transmembrane helix</keyword>
<evidence type="ECO:0000259" key="3">
    <source>
        <dbReference type="Pfam" id="PF01764"/>
    </source>
</evidence>
<feature type="transmembrane region" description="Helical" evidence="1">
    <location>
        <begin position="334"/>
        <end position="354"/>
    </location>
</feature>
<proteinExistence type="predicted"/>
<sequence length="597" mass="67112">MTSFLPFLRIIIQFCFLFLYFRAFADAQWVPANGQKYFEIGIAENSKTPQNCLNVKYPNYIFQQSISNAAQLWGTVQLSLSVSIPDQEIVVWVSGPSSISGFAGISGGSNTVKSQRLIPWSLGGGYTMGDSLLEGFTATWYYGFRSFLKEVWAEYCDFKIVFAGHSVGACVSQMLAYVTVRGEYWEKDLVSYYGYGAPRCGDQDYAAVFDQTVPNAYRINWNSDPVVNLAANSCPREVDPVLGANPSCWFHCCTAIKYSSGGAPGTPCTIDDSATCTSGGNQLFNSGDHTAYYGVTSANSYNPNTLTFPCLILNLFGLFVIFKKSPMEMRTVSYCIAYWVAIASLFDLFIKLIGGSYYDYFDDHVVARFNGIMTFLEIDLRIQMGVLIVVISQVALSCVGLFLGALGKILPLTSPFRYYYWFGFTSALLSCFTFCASSCYFSLSTQNFVTYAPALKLMFFNHNELYFFGMIWVYALIAYLIVIGALITEKRYFKGISGQISEKTKQRQHAYMRKSIIQTCIPFFTLIPIFSITGYLQITQNDQMEYLAIIGSTIMSFYGNATVVTTFLLYQPFYDYLRSFICKNSKRRMTLSSVFEN</sequence>